<keyword evidence="4" id="KW-1133">Transmembrane helix</keyword>
<feature type="compositionally biased region" description="Basic and acidic residues" evidence="6">
    <location>
        <begin position="1"/>
        <end position="12"/>
    </location>
</feature>
<evidence type="ECO:0000313" key="8">
    <source>
        <dbReference type="Proteomes" id="UP000236546"/>
    </source>
</evidence>
<name>A0A2K0T7N2_9HYPO</name>
<reference evidence="7 8" key="1">
    <citation type="submission" date="2017-02" db="EMBL/GenBank/DDBJ databases">
        <title>Genomes of Trichoderma spp. with biocontrol activity.</title>
        <authorList>
            <person name="Gardiner D."/>
            <person name="Kazan K."/>
            <person name="Vos C."/>
            <person name="Harvey P."/>
        </authorList>
    </citation>
    <scope>NUCLEOTIDE SEQUENCE [LARGE SCALE GENOMIC DNA]</scope>
    <source>
        <strain evidence="7 8">A5MH</strain>
    </source>
</reference>
<keyword evidence="3" id="KW-0812">Transmembrane</keyword>
<keyword evidence="5" id="KW-0472">Membrane</keyword>
<dbReference type="Proteomes" id="UP000236546">
    <property type="component" value="Unassembled WGS sequence"/>
</dbReference>
<dbReference type="GO" id="GO:0016020">
    <property type="term" value="C:membrane"/>
    <property type="evidence" value="ECO:0007669"/>
    <property type="project" value="UniProtKB-SubCell"/>
</dbReference>
<comment type="caution">
    <text evidence="7">The sequence shown here is derived from an EMBL/GenBank/DDBJ whole genome shotgun (WGS) entry which is preliminary data.</text>
</comment>
<evidence type="ECO:0008006" key="9">
    <source>
        <dbReference type="Google" id="ProtNLM"/>
    </source>
</evidence>
<dbReference type="GO" id="GO:0022857">
    <property type="term" value="F:transmembrane transporter activity"/>
    <property type="evidence" value="ECO:0007669"/>
    <property type="project" value="TreeGrafter"/>
</dbReference>
<sequence>MIPPVDTKKMVADQKTTSSANSAEVIDENSADEAQDVVFDTVNAEYTEADYKRVLRKADRFLLPFMWLCCGIQSVDKASISTQATFGLLKDTHLVGQQFSC</sequence>
<evidence type="ECO:0000256" key="3">
    <source>
        <dbReference type="ARBA" id="ARBA00022692"/>
    </source>
</evidence>
<evidence type="ECO:0000313" key="7">
    <source>
        <dbReference type="EMBL" id="PNP41532.1"/>
    </source>
</evidence>
<proteinExistence type="predicted"/>
<evidence type="ECO:0000256" key="1">
    <source>
        <dbReference type="ARBA" id="ARBA00004141"/>
    </source>
</evidence>
<dbReference type="OrthoDB" id="4899205at2759"/>
<evidence type="ECO:0000256" key="2">
    <source>
        <dbReference type="ARBA" id="ARBA00022448"/>
    </source>
</evidence>
<keyword evidence="2" id="KW-0813">Transport</keyword>
<evidence type="ECO:0000256" key="6">
    <source>
        <dbReference type="SAM" id="MobiDB-lite"/>
    </source>
</evidence>
<dbReference type="AlphaFoldDB" id="A0A2K0T7N2"/>
<organism evidence="7 8">
    <name type="scientific">Trichoderma gamsii</name>
    <dbReference type="NCBI Taxonomy" id="398673"/>
    <lineage>
        <taxon>Eukaryota</taxon>
        <taxon>Fungi</taxon>
        <taxon>Dikarya</taxon>
        <taxon>Ascomycota</taxon>
        <taxon>Pezizomycotina</taxon>
        <taxon>Sordariomycetes</taxon>
        <taxon>Hypocreomycetidae</taxon>
        <taxon>Hypocreales</taxon>
        <taxon>Hypocreaceae</taxon>
        <taxon>Trichoderma</taxon>
    </lineage>
</organism>
<accession>A0A2K0T7N2</accession>
<dbReference type="EMBL" id="MTYH01000057">
    <property type="protein sequence ID" value="PNP41532.1"/>
    <property type="molecule type" value="Genomic_DNA"/>
</dbReference>
<comment type="subcellular location">
    <subcellularLocation>
        <location evidence="1">Membrane</location>
        <topology evidence="1">Multi-pass membrane protein</topology>
    </subcellularLocation>
</comment>
<protein>
    <recommendedName>
        <fullName evidence="9">Major facilitator superfamily transporter</fullName>
    </recommendedName>
</protein>
<dbReference type="PANTHER" id="PTHR43791:SF7">
    <property type="entry name" value="MAJOR FACILITATOR SUPERFAMILY (MFS) PROFILE DOMAIN-CONTAINING PROTEIN"/>
    <property type="match status" value="1"/>
</dbReference>
<dbReference type="PANTHER" id="PTHR43791">
    <property type="entry name" value="PERMEASE-RELATED"/>
    <property type="match status" value="1"/>
</dbReference>
<evidence type="ECO:0000256" key="4">
    <source>
        <dbReference type="ARBA" id="ARBA00022989"/>
    </source>
</evidence>
<gene>
    <name evidence="7" type="ORF">TGAMA5MH_06633</name>
</gene>
<feature type="region of interest" description="Disordered" evidence="6">
    <location>
        <begin position="1"/>
        <end position="26"/>
    </location>
</feature>
<evidence type="ECO:0000256" key="5">
    <source>
        <dbReference type="ARBA" id="ARBA00023136"/>
    </source>
</evidence>